<dbReference type="InterPro" id="IPR036770">
    <property type="entry name" value="Ankyrin_rpt-contain_sf"/>
</dbReference>
<dbReference type="InterPro" id="IPR010730">
    <property type="entry name" value="HET"/>
</dbReference>
<dbReference type="Gene3D" id="1.25.40.20">
    <property type="entry name" value="Ankyrin repeat-containing domain"/>
    <property type="match status" value="3"/>
</dbReference>
<gene>
    <name evidence="3" type="ORF">NW768_010036</name>
</gene>
<keyword evidence="4" id="KW-1185">Reference proteome</keyword>
<dbReference type="EMBL" id="JAOQBH010000018">
    <property type="protein sequence ID" value="KAJ4123044.1"/>
    <property type="molecule type" value="Genomic_DNA"/>
</dbReference>
<evidence type="ECO:0000313" key="3">
    <source>
        <dbReference type="EMBL" id="KAJ4123044.1"/>
    </source>
</evidence>
<dbReference type="Proteomes" id="UP001152024">
    <property type="component" value="Unassembled WGS sequence"/>
</dbReference>
<dbReference type="PROSITE" id="PS50088">
    <property type="entry name" value="ANK_REPEAT"/>
    <property type="match status" value="2"/>
</dbReference>
<evidence type="ECO:0000313" key="4">
    <source>
        <dbReference type="Proteomes" id="UP001152024"/>
    </source>
</evidence>
<sequence length="1223" mass="137146">MEAKIAGEWLVNLYSAEASHRNKDQYLTPLEQTKVDEFFAQHGSSPVFKKYHIEAIRRCLSKEIKPEYGNARELIAKDETKKLFADENDVLQVAINRAKINAGSEQQGMSPAQFNPGLKKMVKLLIDHGAKVNCVDDDGYSPLYYTCVLGDSDLFHYLLHCGADFSTLQKRVVPEQVVKARQASEIPIEDEEIVNLLQVTLDALISPQRVWDMTWVGWPPGVNYNRPLWKMWIGASWGGIIHRLISEGLSYEKNDPGLVMLLHITCYQGDKDEVEEILEYGVPANIPGPRIIDGGQGEGTMFGTAMLAAAAGLQIEVTETLIAHGADPGLKRLCAFDRGASSGEFTPVEIAIAVSDCDSDLLGFLQAFVAKTKDLPDSDYQAALEWCVESDELDFAKDLLERGVRLDQVPLDTKSVKMAQLLTSNGVKLNPKPLQQKALRNKHLDLLRWCVDEYGPRLPSDPVSWGRTGLWLMRNMMYLKEIEYLVNVYPHPHLDEVLFAQIRDSNGEEKRTETNWLHLALTHGNLEAARLLLEAGADPTCPGLCIDAATAMRQVGSWRDIAEELEIIRMIEERLSTDGEWDVPSYAETRAKISEAVEAEGQFIEQRVKKLVESRQEVPRTARKIKDSGADSVIPDSSVYKLLSGSSSFRLLELLPSADRSDPLRGRLVSNDITFQPEYEALSYVWGDIEPAKSITLDGTETSITPNLHSALIHLRSKESVRTIWVDALCINQSFHDERNQQVRIMGDIYKSAKQVIVWLGDAADDSHLVFNQFKDDDSARHEISLEVRRKAWLALLKRPWFYRTWVIQEIALSRRAVVMCGDDTTPWRNVDESWKNDFSGAAKEVAKGGDHPISGIDPGSHVFGLRLLEALSDERDPISILQYSRLCETTEVRDRIYGILGLFEPGFIDVDYNLSVDTIFRQFAEAVINSTGDLRILKHAGLSNHPSWVPDFTESSMKGLPKYVWTAPWRRDAPSHYHYRAPDYTLMSITREDLTSKYLPGLEFSAAGVLTVKGKVVGTIRAMGAELPGGVSHAPGTEGFASVIEEWEKLAETTIPEWKSSDDSVSHAFASTIARDYRDGLYSVDVGFTQWYRHYGTGILEASDPSMFLRDHEFYLWWRSIGKPVSDSDPVDYNLGEFSEKMMVASYNHCLFTTAEGSMGLAGPGAKAGDKIVYFPGSSEPFILRKCEGGRWRLVGDCYLYGLDIDQLFMDEGHPVEDFGIC</sequence>
<reference evidence="3" key="1">
    <citation type="submission" date="2022-09" db="EMBL/GenBank/DDBJ databases">
        <title>Fusarium specimens isolated from Avocado Roots.</title>
        <authorList>
            <person name="Stajich J."/>
            <person name="Roper C."/>
            <person name="Heimlech-Rivalta G."/>
        </authorList>
    </citation>
    <scope>NUCLEOTIDE SEQUENCE</scope>
    <source>
        <strain evidence="3">CF00095</strain>
    </source>
</reference>
<comment type="caution">
    <text evidence="3">The sequence shown here is derived from an EMBL/GenBank/DDBJ whole genome shotgun (WGS) entry which is preliminary data.</text>
</comment>
<dbReference type="PROSITE" id="PS50297">
    <property type="entry name" value="ANK_REP_REGION"/>
    <property type="match status" value="2"/>
</dbReference>
<dbReference type="Pfam" id="PF12796">
    <property type="entry name" value="Ank_2"/>
    <property type="match status" value="1"/>
</dbReference>
<evidence type="ECO:0000256" key="1">
    <source>
        <dbReference type="PROSITE-ProRule" id="PRU00023"/>
    </source>
</evidence>
<protein>
    <recommendedName>
        <fullName evidence="2">Heterokaryon incompatibility domain-containing protein</fullName>
    </recommendedName>
</protein>
<feature type="domain" description="Heterokaryon incompatibility" evidence="2">
    <location>
        <begin position="679"/>
        <end position="810"/>
    </location>
</feature>
<keyword evidence="1" id="KW-0040">ANK repeat</keyword>
<feature type="repeat" description="ANK" evidence="1">
    <location>
        <begin position="138"/>
        <end position="170"/>
    </location>
</feature>
<accession>A0ABQ8R1C8</accession>
<evidence type="ECO:0000259" key="2">
    <source>
        <dbReference type="Pfam" id="PF06985"/>
    </source>
</evidence>
<proteinExistence type="predicted"/>
<dbReference type="InterPro" id="IPR002110">
    <property type="entry name" value="Ankyrin_rpt"/>
</dbReference>
<feature type="repeat" description="ANK" evidence="1">
    <location>
        <begin position="512"/>
        <end position="538"/>
    </location>
</feature>
<dbReference type="Pfam" id="PF00023">
    <property type="entry name" value="Ank"/>
    <property type="match status" value="1"/>
</dbReference>
<dbReference type="SUPFAM" id="SSF48403">
    <property type="entry name" value="Ankyrin repeat"/>
    <property type="match status" value="2"/>
</dbReference>
<dbReference type="PANTHER" id="PTHR24148:SF82">
    <property type="entry name" value="HETEROKARYON INCOMPATIBILITY DOMAIN-CONTAINING PROTEIN"/>
    <property type="match status" value="1"/>
</dbReference>
<dbReference type="Pfam" id="PF06985">
    <property type="entry name" value="HET"/>
    <property type="match status" value="1"/>
</dbReference>
<organism evidence="3 4">
    <name type="scientific">Fusarium equiseti</name>
    <name type="common">Fusarium scirpi</name>
    <dbReference type="NCBI Taxonomy" id="61235"/>
    <lineage>
        <taxon>Eukaryota</taxon>
        <taxon>Fungi</taxon>
        <taxon>Dikarya</taxon>
        <taxon>Ascomycota</taxon>
        <taxon>Pezizomycotina</taxon>
        <taxon>Sordariomycetes</taxon>
        <taxon>Hypocreomycetidae</taxon>
        <taxon>Hypocreales</taxon>
        <taxon>Nectriaceae</taxon>
        <taxon>Fusarium</taxon>
        <taxon>Fusarium incarnatum-equiseti species complex</taxon>
    </lineage>
</organism>
<dbReference type="InterPro" id="IPR052895">
    <property type="entry name" value="HetReg/Transcr_Mod"/>
</dbReference>
<name>A0ABQ8R1C8_FUSEQ</name>
<dbReference type="SMART" id="SM00248">
    <property type="entry name" value="ANK"/>
    <property type="match status" value="6"/>
</dbReference>
<dbReference type="PANTHER" id="PTHR24148">
    <property type="entry name" value="ANKYRIN REPEAT DOMAIN-CONTAINING PROTEIN 39 HOMOLOG-RELATED"/>
    <property type="match status" value="1"/>
</dbReference>